<evidence type="ECO:0000256" key="2">
    <source>
        <dbReference type="ARBA" id="ARBA00022448"/>
    </source>
</evidence>
<comment type="similarity">
    <text evidence="10">Belongs to the TonB-dependent receptor family.</text>
</comment>
<keyword evidence="2" id="KW-0813">Transport</keyword>
<feature type="domain" description="TonB-dependent receptor-like beta-barrel" evidence="12">
    <location>
        <begin position="217"/>
        <end position="626"/>
    </location>
</feature>
<evidence type="ECO:0000256" key="9">
    <source>
        <dbReference type="ARBA" id="ARBA00023237"/>
    </source>
</evidence>
<dbReference type="EMBL" id="VUNG01000071">
    <property type="protein sequence ID" value="MST85996.1"/>
    <property type="molecule type" value="Genomic_DNA"/>
</dbReference>
<keyword evidence="9" id="KW-0998">Cell outer membrane</keyword>
<evidence type="ECO:0000256" key="10">
    <source>
        <dbReference type="RuleBase" id="RU003357"/>
    </source>
</evidence>
<evidence type="ECO:0000256" key="3">
    <source>
        <dbReference type="ARBA" id="ARBA00022452"/>
    </source>
</evidence>
<dbReference type="AlphaFoldDB" id="A0A7K0KJ92"/>
<dbReference type="InterPro" id="IPR036942">
    <property type="entry name" value="Beta-barrel_TonB_sf"/>
</dbReference>
<dbReference type="InterPro" id="IPR037066">
    <property type="entry name" value="Plug_dom_sf"/>
</dbReference>
<dbReference type="InterPro" id="IPR039426">
    <property type="entry name" value="TonB-dep_rcpt-like"/>
</dbReference>
<evidence type="ECO:0000256" key="11">
    <source>
        <dbReference type="SAM" id="SignalP"/>
    </source>
</evidence>
<gene>
    <name evidence="14" type="ORF">FYJ73_15215</name>
</gene>
<reference evidence="14 15" key="1">
    <citation type="submission" date="2019-08" db="EMBL/GenBank/DDBJ databases">
        <title>In-depth cultivation of the pig gut microbiome towards novel bacterial diversity and tailored functional studies.</title>
        <authorList>
            <person name="Wylensek D."/>
            <person name="Hitch T.C.A."/>
            <person name="Clavel T."/>
        </authorList>
    </citation>
    <scope>NUCLEOTIDE SEQUENCE [LARGE SCALE GENOMIC DNA]</scope>
    <source>
        <strain evidence="14 15">LKV-178-WT-2A</strain>
    </source>
</reference>
<dbReference type="Gene3D" id="2.40.170.20">
    <property type="entry name" value="TonB-dependent receptor, beta-barrel domain"/>
    <property type="match status" value="1"/>
</dbReference>
<evidence type="ECO:0000313" key="15">
    <source>
        <dbReference type="Proteomes" id="UP000438914"/>
    </source>
</evidence>
<evidence type="ECO:0000256" key="1">
    <source>
        <dbReference type="ARBA" id="ARBA00004571"/>
    </source>
</evidence>
<dbReference type="InterPro" id="IPR012910">
    <property type="entry name" value="Plug_dom"/>
</dbReference>
<dbReference type="InterPro" id="IPR000531">
    <property type="entry name" value="Beta-barrel_TonB"/>
</dbReference>
<dbReference type="SUPFAM" id="SSF56935">
    <property type="entry name" value="Porins"/>
    <property type="match status" value="1"/>
</dbReference>
<comment type="caution">
    <text evidence="14">The sequence shown here is derived from an EMBL/GenBank/DDBJ whole genome shotgun (WGS) entry which is preliminary data.</text>
</comment>
<organism evidence="14 15">
    <name type="scientific">Hallella mizrahii</name>
    <dbReference type="NCBI Taxonomy" id="2606637"/>
    <lineage>
        <taxon>Bacteria</taxon>
        <taxon>Pseudomonadati</taxon>
        <taxon>Bacteroidota</taxon>
        <taxon>Bacteroidia</taxon>
        <taxon>Bacteroidales</taxon>
        <taxon>Prevotellaceae</taxon>
        <taxon>Hallella</taxon>
    </lineage>
</organism>
<evidence type="ECO:0000256" key="6">
    <source>
        <dbReference type="ARBA" id="ARBA00023077"/>
    </source>
</evidence>
<dbReference type="GO" id="GO:0015344">
    <property type="term" value="F:siderophore uptake transmembrane transporter activity"/>
    <property type="evidence" value="ECO:0007669"/>
    <property type="project" value="TreeGrafter"/>
</dbReference>
<keyword evidence="6 10" id="KW-0798">TonB box</keyword>
<evidence type="ECO:0000313" key="14">
    <source>
        <dbReference type="EMBL" id="MST85996.1"/>
    </source>
</evidence>
<sequence>MKRKKSASLLFLVVAALPAGAQQVFPDTTRYLREVTVEAQRIPVNTQASSPTQTLTASDLSRLPSLDVGEALKHLAGLQVRDYGGVGGMKTVDVRGLGSQHTGVVYDGVQVGDCQTGQVDLGRYSLGNVSFLSVTVGQDDDIFQSAKSLASAAVVHISTSAFDVPRRCEGLLRTGSYGFAEGTVLLSNTWHRLHASLFADGQRADGVYPFHMKNGVQRIDERRRNSDVNLWRGELNLGYDLTPRQQLRLKAYGYEAWRGLPGAVIYDNPLAQERLTDKNAFTQLTYLNRISDDFRLKGALKWNYSWMRDHDVQAQRTVENTYRQNELYASATAWHRIAGSLTAALAADLQYNHLNTTVPNCQFPTRWSNWTSLSLNCRLPWLTAVASLLSTNIWERVEIGNASPNLHRLTPAFSLSVSPMRGLHLRLGYKDIFRTPTLNDLYYTGVGRRSLKPEKSRQWNLGATWQHDSQRQHLALTLDGYYGHVTDKIVAVPKMFLWQMMNVSKVRQLGLDATARLEQSLGRRWSVNAMASYSYISATDRTNATDVYYDDQIAYTPRHSGSGDISLCTPWLTVGYSLLAVSHRYFLGYNIPDNRVDGYTDHSVSLSRLWRFGQHQLRVKLDAQNLGGHNYEVVRYYPMMGRNWKISLEVALP</sequence>
<feature type="chain" id="PRO_5029637451" evidence="11">
    <location>
        <begin position="22"/>
        <end position="653"/>
    </location>
</feature>
<evidence type="ECO:0000256" key="4">
    <source>
        <dbReference type="ARBA" id="ARBA00022692"/>
    </source>
</evidence>
<dbReference type="Gene3D" id="2.170.130.10">
    <property type="entry name" value="TonB-dependent receptor, plug domain"/>
    <property type="match status" value="1"/>
</dbReference>
<dbReference type="GO" id="GO:0044718">
    <property type="term" value="P:siderophore transmembrane transport"/>
    <property type="evidence" value="ECO:0007669"/>
    <property type="project" value="TreeGrafter"/>
</dbReference>
<keyword evidence="4" id="KW-0812">Transmembrane</keyword>
<name>A0A7K0KJ92_9BACT</name>
<dbReference type="Pfam" id="PF07715">
    <property type="entry name" value="Plug"/>
    <property type="match status" value="1"/>
</dbReference>
<keyword evidence="15" id="KW-1185">Reference proteome</keyword>
<proteinExistence type="inferred from homology"/>
<dbReference type="GO" id="GO:0009279">
    <property type="term" value="C:cell outer membrane"/>
    <property type="evidence" value="ECO:0007669"/>
    <property type="project" value="UniProtKB-SubCell"/>
</dbReference>
<dbReference type="Proteomes" id="UP000438914">
    <property type="component" value="Unassembled WGS sequence"/>
</dbReference>
<comment type="subcellular location">
    <subcellularLocation>
        <location evidence="1">Cell outer membrane</location>
        <topology evidence="1">Multi-pass membrane protein</topology>
    </subcellularLocation>
</comment>
<dbReference type="RefSeq" id="WP_154535589.1">
    <property type="nucleotide sequence ID" value="NZ_VUNG01000071.1"/>
</dbReference>
<evidence type="ECO:0000259" key="12">
    <source>
        <dbReference type="Pfam" id="PF00593"/>
    </source>
</evidence>
<accession>A0A7K0KJ92</accession>
<dbReference type="Pfam" id="PF00593">
    <property type="entry name" value="TonB_dep_Rec_b-barrel"/>
    <property type="match status" value="1"/>
</dbReference>
<evidence type="ECO:0000256" key="8">
    <source>
        <dbReference type="ARBA" id="ARBA00023170"/>
    </source>
</evidence>
<feature type="signal peptide" evidence="11">
    <location>
        <begin position="1"/>
        <end position="21"/>
    </location>
</feature>
<evidence type="ECO:0000259" key="13">
    <source>
        <dbReference type="Pfam" id="PF07715"/>
    </source>
</evidence>
<dbReference type="PANTHER" id="PTHR30069">
    <property type="entry name" value="TONB-DEPENDENT OUTER MEMBRANE RECEPTOR"/>
    <property type="match status" value="1"/>
</dbReference>
<keyword evidence="3" id="KW-1134">Transmembrane beta strand</keyword>
<protein>
    <submittedName>
        <fullName evidence="14">TonB-dependent receptor</fullName>
    </submittedName>
</protein>
<keyword evidence="5 11" id="KW-0732">Signal</keyword>
<keyword evidence="8 14" id="KW-0675">Receptor</keyword>
<evidence type="ECO:0000256" key="7">
    <source>
        <dbReference type="ARBA" id="ARBA00023136"/>
    </source>
</evidence>
<dbReference type="PANTHER" id="PTHR30069:SF29">
    <property type="entry name" value="HEMOGLOBIN AND HEMOGLOBIN-HAPTOGLOBIN-BINDING PROTEIN 1-RELATED"/>
    <property type="match status" value="1"/>
</dbReference>
<feature type="domain" description="TonB-dependent receptor plug" evidence="13">
    <location>
        <begin position="48"/>
        <end position="138"/>
    </location>
</feature>
<evidence type="ECO:0000256" key="5">
    <source>
        <dbReference type="ARBA" id="ARBA00022729"/>
    </source>
</evidence>
<keyword evidence="7 10" id="KW-0472">Membrane</keyword>